<dbReference type="SUPFAM" id="SSF54001">
    <property type="entry name" value="Cysteine proteinases"/>
    <property type="match status" value="1"/>
</dbReference>
<dbReference type="GO" id="GO:0005737">
    <property type="term" value="C:cytoplasm"/>
    <property type="evidence" value="ECO:0007669"/>
    <property type="project" value="TreeGrafter"/>
</dbReference>
<organism evidence="3 4">
    <name type="scientific">Intestinibaculum porci</name>
    <dbReference type="NCBI Taxonomy" id="2487118"/>
    <lineage>
        <taxon>Bacteria</taxon>
        <taxon>Bacillati</taxon>
        <taxon>Bacillota</taxon>
        <taxon>Erysipelotrichia</taxon>
        <taxon>Erysipelotrichales</taxon>
        <taxon>Erysipelotrichaceae</taxon>
        <taxon>Intestinibaculum</taxon>
    </lineage>
</organism>
<evidence type="ECO:0000256" key="1">
    <source>
        <dbReference type="SAM" id="SignalP"/>
    </source>
</evidence>
<dbReference type="AlphaFoldDB" id="A0A3G9JAU0"/>
<dbReference type="InterPro" id="IPR038765">
    <property type="entry name" value="Papain-like_cys_pep_sf"/>
</dbReference>
<keyword evidence="1" id="KW-0732">Signal</keyword>
<name>A0A3G9JAU0_9FIRM</name>
<dbReference type="KEGG" id="ebm:SG0102_24560"/>
<feature type="signal peptide" evidence="1">
    <location>
        <begin position="1"/>
        <end position="19"/>
    </location>
</feature>
<protein>
    <recommendedName>
        <fullName evidence="2">Transglutaminase-like domain-containing protein</fullName>
    </recommendedName>
</protein>
<dbReference type="InterPro" id="IPR002931">
    <property type="entry name" value="Transglutaminase-like"/>
</dbReference>
<dbReference type="PANTHER" id="PTHR46333:SF2">
    <property type="entry name" value="CYTOKINESIS PROTEIN 3"/>
    <property type="match status" value="1"/>
</dbReference>
<dbReference type="InParanoid" id="A0A3G9JAU0"/>
<accession>A0A3G9JAU0</accession>
<dbReference type="PANTHER" id="PTHR46333">
    <property type="entry name" value="CYTOKINESIS PROTEIN 3"/>
    <property type="match status" value="1"/>
</dbReference>
<feature type="domain" description="Transglutaminase-like" evidence="2">
    <location>
        <begin position="187"/>
        <end position="269"/>
    </location>
</feature>
<dbReference type="EMBL" id="AP019309">
    <property type="protein sequence ID" value="BBH27522.1"/>
    <property type="molecule type" value="Genomic_DNA"/>
</dbReference>
<dbReference type="OrthoDB" id="9788327at2"/>
<dbReference type="Pfam" id="PF01841">
    <property type="entry name" value="Transglut_core"/>
    <property type="match status" value="1"/>
</dbReference>
<gene>
    <name evidence="3" type="ORF">SG0102_24560</name>
</gene>
<evidence type="ECO:0000313" key="4">
    <source>
        <dbReference type="Proteomes" id="UP000268059"/>
    </source>
</evidence>
<sequence length="325" mass="37432">MRRVKKFLFLLLAMSVLFAAVYTFTCYSLYGELPTLESVQREWKRDTQNFKESLNITQNQVDHSQAKKKIAAMTPLYENKQSVVSSLREALVKREKTIKLYYHAPSKESNELAKGLYHEAILPTSIGDEGDYIQYHIDQIKMTTSSLTYDEGYYYTLSYQVSFRTTDAQEEAVGRMIKEIIMPLQNKSTVDKIRFINNYITARVTYEQTGDDLCYTAYGALIKQKAVCQGYTLLMYRMLKEAGIDNRMITGTGISNGKAVAHSWNIIKIGHLYYDNDVTWNDSFRMNQYYLAGAATFAKTHQSDETFKSAAFQKSYPLSQTAYRE</sequence>
<evidence type="ECO:0000313" key="3">
    <source>
        <dbReference type="EMBL" id="BBH27522.1"/>
    </source>
</evidence>
<proteinExistence type="predicted"/>
<feature type="chain" id="PRO_5018084595" description="Transglutaminase-like domain-containing protein" evidence="1">
    <location>
        <begin position="20"/>
        <end position="325"/>
    </location>
</feature>
<reference evidence="3 4" key="1">
    <citation type="submission" date="2018-11" db="EMBL/GenBank/DDBJ databases">
        <title>Novel Erysipelotrichaceae bacterium isolated from small intestine of a swine.</title>
        <authorList>
            <person name="Kim J.S."/>
            <person name="Choe H."/>
            <person name="Lee Y.R."/>
            <person name="Kim K.M."/>
            <person name="Park D.S."/>
        </authorList>
    </citation>
    <scope>NUCLEOTIDE SEQUENCE [LARGE SCALE GENOMIC DNA]</scope>
    <source>
        <strain evidence="3 4">SG0102</strain>
    </source>
</reference>
<dbReference type="Gene3D" id="3.10.620.30">
    <property type="match status" value="1"/>
</dbReference>
<evidence type="ECO:0000259" key="2">
    <source>
        <dbReference type="Pfam" id="PF01841"/>
    </source>
</evidence>
<dbReference type="InterPro" id="IPR052557">
    <property type="entry name" value="CAP/Cytokinesis_protein"/>
</dbReference>
<dbReference type="RefSeq" id="WP_125120239.1">
    <property type="nucleotide sequence ID" value="NZ_AP019309.1"/>
</dbReference>
<dbReference type="Proteomes" id="UP000268059">
    <property type="component" value="Chromosome"/>
</dbReference>
<keyword evidence="4" id="KW-1185">Reference proteome</keyword>